<evidence type="ECO:0000259" key="2">
    <source>
        <dbReference type="Pfam" id="PF00144"/>
    </source>
</evidence>
<evidence type="ECO:0000313" key="3">
    <source>
        <dbReference type="EMBL" id="MYN02422.1"/>
    </source>
</evidence>
<feature type="chain" id="PRO_5027116687" evidence="1">
    <location>
        <begin position="21"/>
        <end position="463"/>
    </location>
</feature>
<proteinExistence type="predicted"/>
<accession>A0A6N9HHA3</accession>
<dbReference type="InterPro" id="IPR012338">
    <property type="entry name" value="Beta-lactam/transpept-like"/>
</dbReference>
<organism evidence="3 4">
    <name type="scientific">Pseudoduganella guangdongensis</name>
    <dbReference type="NCBI Taxonomy" id="2692179"/>
    <lineage>
        <taxon>Bacteria</taxon>
        <taxon>Pseudomonadati</taxon>
        <taxon>Pseudomonadota</taxon>
        <taxon>Betaproteobacteria</taxon>
        <taxon>Burkholderiales</taxon>
        <taxon>Oxalobacteraceae</taxon>
        <taxon>Telluria group</taxon>
        <taxon>Pseudoduganella</taxon>
    </lineage>
</organism>
<dbReference type="Gene3D" id="3.40.710.10">
    <property type="entry name" value="DD-peptidase/beta-lactamase superfamily"/>
    <property type="match status" value="1"/>
</dbReference>
<dbReference type="GO" id="GO:0016787">
    <property type="term" value="F:hydrolase activity"/>
    <property type="evidence" value="ECO:0007669"/>
    <property type="project" value="UniProtKB-KW"/>
</dbReference>
<reference evidence="3 4" key="1">
    <citation type="submission" date="2019-12" db="EMBL/GenBank/DDBJ databases">
        <title>Novel species isolated from a subtropical stream in China.</title>
        <authorList>
            <person name="Lu H."/>
        </authorList>
    </citation>
    <scope>NUCLEOTIDE SEQUENCE [LARGE SCALE GENOMIC DNA]</scope>
    <source>
        <strain evidence="3 4">DS3</strain>
    </source>
</reference>
<dbReference type="EMBL" id="WWCJ01000006">
    <property type="protein sequence ID" value="MYN02422.1"/>
    <property type="molecule type" value="Genomic_DNA"/>
</dbReference>
<dbReference type="SUPFAM" id="SSF56601">
    <property type="entry name" value="beta-lactamase/transpeptidase-like"/>
    <property type="match status" value="1"/>
</dbReference>
<evidence type="ECO:0000313" key="4">
    <source>
        <dbReference type="Proteomes" id="UP000448575"/>
    </source>
</evidence>
<sequence length="463" mass="49530">MKAVFTALPVLLAAASAAQAQTLPDLLLKEFQRQSGVTGMAAAIVRDGQLAWHGEAGYADAARKLPVTQETEFRLGSVSKFVTIAMLARLVDQGKIDLQRPVRTYLPDYPAKQHEFTPLQLATHTSGMGHYEFGDERFDDRAQPYKSVGEGLAVFRDRPLQSVPGTTYVYSSYGYNLLSAVMEKAARQDFLALLSGTAQLAGTPSLQAELLAPVGAKWSQLYTADGSEQARRNITHKWSGGGMLANAPDIARFGLKTLDPAFISPRTLASFTTQQQFANGTGIGGKDYQQAIGWRVSTDYYGRTYFHHAGAIEGGRSQLSVYPAQKAAVSLLANASFVSAVAQTAESLLDAYLPAQGATQAAAAGAACREGTRAYHGRWRNEDIKGRVRFTREGAYCKAELSADHALGQAVARKGAPPAIVAYSRPGDGAAYFVTPVGIYPGKTAGDVLALQTSSGPAELRLK</sequence>
<dbReference type="RefSeq" id="WP_161025427.1">
    <property type="nucleotide sequence ID" value="NZ_WWCJ01000006.1"/>
</dbReference>
<evidence type="ECO:0000256" key="1">
    <source>
        <dbReference type="SAM" id="SignalP"/>
    </source>
</evidence>
<keyword evidence="1" id="KW-0732">Signal</keyword>
<dbReference type="InterPro" id="IPR001466">
    <property type="entry name" value="Beta-lactam-related"/>
</dbReference>
<keyword evidence="4" id="KW-1185">Reference proteome</keyword>
<dbReference type="PANTHER" id="PTHR46825">
    <property type="entry name" value="D-ALANYL-D-ALANINE-CARBOXYPEPTIDASE/ENDOPEPTIDASE AMPH"/>
    <property type="match status" value="1"/>
</dbReference>
<dbReference type="InterPro" id="IPR050491">
    <property type="entry name" value="AmpC-like"/>
</dbReference>
<dbReference type="AlphaFoldDB" id="A0A6N9HHA3"/>
<protein>
    <submittedName>
        <fullName evidence="3">Serine hydrolase</fullName>
    </submittedName>
</protein>
<dbReference type="Pfam" id="PF00144">
    <property type="entry name" value="Beta-lactamase"/>
    <property type="match status" value="1"/>
</dbReference>
<name>A0A6N9HHA3_9BURK</name>
<comment type="caution">
    <text evidence="3">The sequence shown here is derived from an EMBL/GenBank/DDBJ whole genome shotgun (WGS) entry which is preliminary data.</text>
</comment>
<dbReference type="Proteomes" id="UP000448575">
    <property type="component" value="Unassembled WGS sequence"/>
</dbReference>
<dbReference type="PANTHER" id="PTHR46825:SF9">
    <property type="entry name" value="BETA-LACTAMASE-RELATED DOMAIN-CONTAINING PROTEIN"/>
    <property type="match status" value="1"/>
</dbReference>
<feature type="domain" description="Beta-lactamase-related" evidence="2">
    <location>
        <begin position="27"/>
        <end position="337"/>
    </location>
</feature>
<gene>
    <name evidence="3" type="ORF">GTP41_09950</name>
</gene>
<keyword evidence="3" id="KW-0378">Hydrolase</keyword>
<feature type="signal peptide" evidence="1">
    <location>
        <begin position="1"/>
        <end position="20"/>
    </location>
</feature>